<dbReference type="Proteomes" id="UP001163152">
    <property type="component" value="Chromosome"/>
</dbReference>
<name>A0A9E9C5J2_9CYAN</name>
<reference evidence="2" key="1">
    <citation type="submission" date="2022-12" db="EMBL/GenBank/DDBJ databases">
        <title>Polyphasic identification of a Novel Hot-Spring Cyanobacterium Ocullathermofonsia sinensis gen nov. sp. nov. and Genomic Insights on its Adaptations to the Thermal Habitat.</title>
        <authorList>
            <person name="Daroch M."/>
            <person name="Tang J."/>
            <person name="Jiang Y."/>
        </authorList>
    </citation>
    <scope>NUCLEOTIDE SEQUENCE</scope>
    <source>
        <strain evidence="2">PKUAC-SCTA174</strain>
    </source>
</reference>
<evidence type="ECO:0000313" key="3">
    <source>
        <dbReference type="Proteomes" id="UP001163152"/>
    </source>
</evidence>
<gene>
    <name evidence="2" type="ORF">OXH18_04160</name>
</gene>
<feature type="transmembrane region" description="Helical" evidence="1">
    <location>
        <begin position="45"/>
        <end position="64"/>
    </location>
</feature>
<proteinExistence type="predicted"/>
<evidence type="ECO:0000256" key="1">
    <source>
        <dbReference type="SAM" id="Phobius"/>
    </source>
</evidence>
<dbReference type="EMBL" id="CP113797">
    <property type="protein sequence ID" value="WAL61201.1"/>
    <property type="molecule type" value="Genomic_DNA"/>
</dbReference>
<protein>
    <submittedName>
        <fullName evidence="2">Uncharacterized protein</fullName>
    </submittedName>
</protein>
<keyword evidence="3" id="KW-1185">Reference proteome</keyword>
<dbReference type="KEGG" id="tsin:OXH18_04160"/>
<dbReference type="AlphaFoldDB" id="A0A9E9C5J2"/>
<sequence length="68" mass="7780">MMTRITLQRLTRQNITATHRATEFKNVDVASQVRARRGIEAQEKIFEGAMPIWISVLALVGNVLDLWN</sequence>
<keyword evidence="1" id="KW-0472">Membrane</keyword>
<dbReference type="RefSeq" id="WP_268611158.1">
    <property type="nucleotide sequence ID" value="NZ_CP113797.1"/>
</dbReference>
<keyword evidence="1" id="KW-0812">Transmembrane</keyword>
<evidence type="ECO:0000313" key="2">
    <source>
        <dbReference type="EMBL" id="WAL61201.1"/>
    </source>
</evidence>
<organism evidence="2 3">
    <name type="scientific">Thermocoleostomius sinensis A174</name>
    <dbReference type="NCBI Taxonomy" id="2016057"/>
    <lineage>
        <taxon>Bacteria</taxon>
        <taxon>Bacillati</taxon>
        <taxon>Cyanobacteriota</taxon>
        <taxon>Cyanophyceae</taxon>
        <taxon>Oculatellales</taxon>
        <taxon>Oculatellaceae</taxon>
        <taxon>Thermocoleostomius</taxon>
    </lineage>
</organism>
<keyword evidence="1" id="KW-1133">Transmembrane helix</keyword>
<accession>A0A9E9C5J2</accession>